<evidence type="ECO:0000313" key="4">
    <source>
        <dbReference type="Proteomes" id="UP000198131"/>
    </source>
</evidence>
<reference evidence="4" key="1">
    <citation type="submission" date="2017-06" db="EMBL/GenBank/DDBJ databases">
        <authorList>
            <person name="Varghese N."/>
            <person name="Submissions S."/>
        </authorList>
    </citation>
    <scope>NUCLEOTIDE SEQUENCE [LARGE SCALE GENOMIC DNA]</scope>
    <source>
        <strain evidence="4">DSM 11116</strain>
    </source>
</reference>
<organism evidence="3 4">
    <name type="scientific">Hymenobacter gelipurpurascens</name>
    <dbReference type="NCBI Taxonomy" id="89968"/>
    <lineage>
        <taxon>Bacteria</taxon>
        <taxon>Pseudomonadati</taxon>
        <taxon>Bacteroidota</taxon>
        <taxon>Cytophagia</taxon>
        <taxon>Cytophagales</taxon>
        <taxon>Hymenobacteraceae</taxon>
        <taxon>Hymenobacter</taxon>
    </lineage>
</organism>
<keyword evidence="1" id="KW-0812">Transmembrane</keyword>
<dbReference type="EMBL" id="FYEW01000001">
    <property type="protein sequence ID" value="SNC60617.1"/>
    <property type="molecule type" value="Genomic_DNA"/>
</dbReference>
<proteinExistence type="predicted"/>
<sequence length="124" mass="13671">MQASDSTPSPTTTRQVIGIVLGLVFCFAVAAGIIYFVITKTAEERELILKNPGYATGIITRVRRFKGKRISVQYTVAGKQYSLRTRVPAVFLHTHKKGDTTTVIYSRADPSSAILRAKLRPSTK</sequence>
<dbReference type="Proteomes" id="UP000198131">
    <property type="component" value="Unassembled WGS sequence"/>
</dbReference>
<protein>
    <recommendedName>
        <fullName evidence="2">DUF3592 domain-containing protein</fullName>
    </recommendedName>
</protein>
<evidence type="ECO:0000313" key="3">
    <source>
        <dbReference type="EMBL" id="SNC60617.1"/>
    </source>
</evidence>
<feature type="domain" description="DUF3592" evidence="2">
    <location>
        <begin position="57"/>
        <end position="117"/>
    </location>
</feature>
<gene>
    <name evidence="3" type="ORF">SAMN06265337_0297</name>
</gene>
<dbReference type="AlphaFoldDB" id="A0A212T3K2"/>
<keyword evidence="1" id="KW-0472">Membrane</keyword>
<accession>A0A212T3K2</accession>
<feature type="transmembrane region" description="Helical" evidence="1">
    <location>
        <begin position="16"/>
        <end position="38"/>
    </location>
</feature>
<evidence type="ECO:0000259" key="2">
    <source>
        <dbReference type="Pfam" id="PF12158"/>
    </source>
</evidence>
<name>A0A212T3K2_9BACT</name>
<keyword evidence="1" id="KW-1133">Transmembrane helix</keyword>
<dbReference type="InterPro" id="IPR021994">
    <property type="entry name" value="DUF3592"/>
</dbReference>
<evidence type="ECO:0000256" key="1">
    <source>
        <dbReference type="SAM" id="Phobius"/>
    </source>
</evidence>
<dbReference type="Pfam" id="PF12158">
    <property type="entry name" value="DUF3592"/>
    <property type="match status" value="1"/>
</dbReference>
<keyword evidence="4" id="KW-1185">Reference proteome</keyword>